<dbReference type="AlphaFoldDB" id="A0A0E0LMQ0"/>
<dbReference type="EnsemblPlants" id="OPUNC07G19010.1">
    <property type="protein sequence ID" value="OPUNC07G19010.1"/>
    <property type="gene ID" value="OPUNC07G19010"/>
</dbReference>
<protein>
    <submittedName>
        <fullName evidence="2">Uncharacterized protein</fullName>
    </submittedName>
</protein>
<reference evidence="2" key="2">
    <citation type="submission" date="2018-05" db="EMBL/GenBank/DDBJ databases">
        <title>OpunRS2 (Oryza punctata Reference Sequence Version 2).</title>
        <authorList>
            <person name="Zhang J."/>
            <person name="Kudrna D."/>
            <person name="Lee S."/>
            <person name="Talag J."/>
            <person name="Welchert J."/>
            <person name="Wing R.A."/>
        </authorList>
    </citation>
    <scope>NUCLEOTIDE SEQUENCE [LARGE SCALE GENOMIC DNA]</scope>
</reference>
<sequence>MRPAAWIWQRRGHRPLSSQRHGRRLLSTRSPPYASDIRRSKGMLWMRGVLTAPSLPALSLLHRRCRPLEGEAVGARSGSHDLTACESGHPEWRASSSSVQPDVVPQRSKADAQVRCGRSRATGYVEVGGGGSSRSAAAMGEDMEEAKALMFAVLSCTFCHDVDAAGSPHASHDCNLASDPLKNAYESVAREVIRRIAKAAVEAALTASFTALL</sequence>
<feature type="region of interest" description="Disordered" evidence="1">
    <location>
        <begin position="79"/>
        <end position="112"/>
    </location>
</feature>
<dbReference type="Proteomes" id="UP000026962">
    <property type="component" value="Chromosome 7"/>
</dbReference>
<organism evidence="2">
    <name type="scientific">Oryza punctata</name>
    <name type="common">Red rice</name>
    <dbReference type="NCBI Taxonomy" id="4537"/>
    <lineage>
        <taxon>Eukaryota</taxon>
        <taxon>Viridiplantae</taxon>
        <taxon>Streptophyta</taxon>
        <taxon>Embryophyta</taxon>
        <taxon>Tracheophyta</taxon>
        <taxon>Spermatophyta</taxon>
        <taxon>Magnoliopsida</taxon>
        <taxon>Liliopsida</taxon>
        <taxon>Poales</taxon>
        <taxon>Poaceae</taxon>
        <taxon>BOP clade</taxon>
        <taxon>Oryzoideae</taxon>
        <taxon>Oryzeae</taxon>
        <taxon>Oryzinae</taxon>
        <taxon>Oryza</taxon>
    </lineage>
</organism>
<dbReference type="HOGENOM" id="CLU_1296188_0_0_1"/>
<dbReference type="Gramene" id="OPUNC07G19010.1">
    <property type="protein sequence ID" value="OPUNC07G19010.1"/>
    <property type="gene ID" value="OPUNC07G19010"/>
</dbReference>
<name>A0A0E0LMQ0_ORYPU</name>
<evidence type="ECO:0000256" key="1">
    <source>
        <dbReference type="SAM" id="MobiDB-lite"/>
    </source>
</evidence>
<keyword evidence="3" id="KW-1185">Reference proteome</keyword>
<evidence type="ECO:0000313" key="2">
    <source>
        <dbReference type="EnsemblPlants" id="OPUNC07G19010.1"/>
    </source>
</evidence>
<evidence type="ECO:0000313" key="3">
    <source>
        <dbReference type="Proteomes" id="UP000026962"/>
    </source>
</evidence>
<reference evidence="2" key="1">
    <citation type="submission" date="2015-04" db="UniProtKB">
        <authorList>
            <consortium name="EnsemblPlants"/>
        </authorList>
    </citation>
    <scope>IDENTIFICATION</scope>
</reference>
<accession>A0A0E0LMQ0</accession>
<proteinExistence type="predicted"/>